<dbReference type="RefSeq" id="WP_105348804.1">
    <property type="nucleotide sequence ID" value="NZ_PUIN01000023.1"/>
</dbReference>
<gene>
    <name evidence="1" type="ORF">C5612_30040</name>
</gene>
<dbReference type="EMBL" id="PUIN01000023">
    <property type="protein sequence ID" value="PQO96766.1"/>
    <property type="molecule type" value="Genomic_DNA"/>
</dbReference>
<reference evidence="1 2" key="1">
    <citation type="submission" date="2018-02" db="EMBL/GenBank/DDBJ databases">
        <title>Draft genome sequencing of Pseudomonas frederiksbergensis 11-D3.</title>
        <authorList>
            <person name="Zheng B.-X."/>
        </authorList>
    </citation>
    <scope>NUCLEOTIDE SEQUENCE [LARGE SCALE GENOMIC DNA]</scope>
    <source>
        <strain evidence="1 2">11-D3</strain>
    </source>
</reference>
<proteinExistence type="predicted"/>
<dbReference type="Proteomes" id="UP000239687">
    <property type="component" value="Unassembled WGS sequence"/>
</dbReference>
<accession>A0A2S8H4S7</accession>
<protein>
    <submittedName>
        <fullName evidence="1">Arylsulfatase</fullName>
    </submittedName>
</protein>
<dbReference type="Gene3D" id="3.40.50.12500">
    <property type="match status" value="1"/>
</dbReference>
<evidence type="ECO:0000313" key="2">
    <source>
        <dbReference type="Proteomes" id="UP000239687"/>
    </source>
</evidence>
<evidence type="ECO:0000313" key="1">
    <source>
        <dbReference type="EMBL" id="PQO96766.1"/>
    </source>
</evidence>
<name>A0A2S8H4S7_9PSED</name>
<dbReference type="InterPro" id="IPR053714">
    <property type="entry name" value="Iso_Racemase_Enz_sf"/>
</dbReference>
<comment type="caution">
    <text evidence="1">The sequence shown here is derived from an EMBL/GenBank/DDBJ whole genome shotgun (WGS) entry which is preliminary data.</text>
</comment>
<organism evidence="1 2">
    <name type="scientific">Pseudomonas frederiksbergensis</name>
    <dbReference type="NCBI Taxonomy" id="104087"/>
    <lineage>
        <taxon>Bacteria</taxon>
        <taxon>Pseudomonadati</taxon>
        <taxon>Pseudomonadota</taxon>
        <taxon>Gammaproteobacteria</taxon>
        <taxon>Pseudomonadales</taxon>
        <taxon>Pseudomonadaceae</taxon>
        <taxon>Pseudomonas</taxon>
    </lineage>
</organism>
<sequence length="244" mass="26351">MKAPRIFLIHATALAIDPITVAFARQWPQAQIINLLEDSLSRDRVEDGRLTANMKARFLTLSRYAVQSAADAILFTCSAFGDAIDLCKPDIAIPILKPNEAMINLALTQASRVAVLATFEPTITSIMAEFKQMAERSGRVLEVVPYFVPGAMQALSEGNKEGHDAAISEMAGQVGDCDLICFAQFSMTSAAGQAQARSGLPVLTTPDSAVLELQRMLRADDFVSSQDGCLPNAQVQCSSRFPIQ</sequence>
<dbReference type="AlphaFoldDB" id="A0A2S8H4S7"/>